<gene>
    <name evidence="1" type="ORF">E8A74_03260</name>
</gene>
<dbReference type="Proteomes" id="UP000309215">
    <property type="component" value="Unassembled WGS sequence"/>
</dbReference>
<sequence length="204" mass="22526">MRFFVLQIGVGSSHETAFVPLEPSFKEGLTCPACGRALTEKEWIPPLRAELWARGEALGDVAFASGLDLLISERFLEAWRAEKLSGLHGLKEVEIRKVHPESAAPHARYHLAMAGYGMTQIDPKRSRVVREGEPDCLQCMGGAEVMLVEGMTIDEPTWSGEDVFVPWGFGACLVATERVLALQDKYGLTNVTLVPTEAFAWKRP</sequence>
<accession>A0A4U1JJB0</accession>
<proteinExistence type="predicted"/>
<dbReference type="RefSeq" id="WP_136927417.1">
    <property type="nucleotide sequence ID" value="NZ_SSMQ01000002.1"/>
</dbReference>
<organism evidence="1 2">
    <name type="scientific">Polyangium fumosum</name>
    <dbReference type="NCBI Taxonomy" id="889272"/>
    <lineage>
        <taxon>Bacteria</taxon>
        <taxon>Pseudomonadati</taxon>
        <taxon>Myxococcota</taxon>
        <taxon>Polyangia</taxon>
        <taxon>Polyangiales</taxon>
        <taxon>Polyangiaceae</taxon>
        <taxon>Polyangium</taxon>
    </lineage>
</organism>
<keyword evidence="2" id="KW-1185">Reference proteome</keyword>
<reference evidence="1 2" key="1">
    <citation type="submission" date="2019-04" db="EMBL/GenBank/DDBJ databases">
        <authorList>
            <person name="Li Y."/>
            <person name="Wang J."/>
        </authorList>
    </citation>
    <scope>NUCLEOTIDE SEQUENCE [LARGE SCALE GENOMIC DNA]</scope>
    <source>
        <strain evidence="1 2">DSM 14668</strain>
    </source>
</reference>
<dbReference type="AlphaFoldDB" id="A0A4U1JJB0"/>
<dbReference type="OrthoDB" id="5500922at2"/>
<dbReference type="EMBL" id="SSMQ01000002">
    <property type="protein sequence ID" value="TKD12779.1"/>
    <property type="molecule type" value="Genomic_DNA"/>
</dbReference>
<evidence type="ECO:0000313" key="1">
    <source>
        <dbReference type="EMBL" id="TKD12779.1"/>
    </source>
</evidence>
<name>A0A4U1JJB0_9BACT</name>
<evidence type="ECO:0000313" key="2">
    <source>
        <dbReference type="Proteomes" id="UP000309215"/>
    </source>
</evidence>
<protein>
    <submittedName>
        <fullName evidence="1">Uncharacterized protein</fullName>
    </submittedName>
</protein>
<comment type="caution">
    <text evidence="1">The sequence shown here is derived from an EMBL/GenBank/DDBJ whole genome shotgun (WGS) entry which is preliminary data.</text>
</comment>